<evidence type="ECO:0000313" key="3">
    <source>
        <dbReference type="EMBL" id="KAK7531661.1"/>
    </source>
</evidence>
<organism evidence="3 4">
    <name type="scientific">Phyllosticta citribraziliensis</name>
    <dbReference type="NCBI Taxonomy" id="989973"/>
    <lineage>
        <taxon>Eukaryota</taxon>
        <taxon>Fungi</taxon>
        <taxon>Dikarya</taxon>
        <taxon>Ascomycota</taxon>
        <taxon>Pezizomycotina</taxon>
        <taxon>Dothideomycetes</taxon>
        <taxon>Dothideomycetes incertae sedis</taxon>
        <taxon>Botryosphaeriales</taxon>
        <taxon>Phyllostictaceae</taxon>
        <taxon>Phyllosticta</taxon>
    </lineage>
</organism>
<proteinExistence type="predicted"/>
<dbReference type="RefSeq" id="XP_066651485.1">
    <property type="nucleotide sequence ID" value="XM_066798457.1"/>
</dbReference>
<keyword evidence="4" id="KW-1185">Reference proteome</keyword>
<accession>A0ABR1LB37</accession>
<keyword evidence="2" id="KW-0472">Membrane</keyword>
<feature type="transmembrane region" description="Helical" evidence="2">
    <location>
        <begin position="29"/>
        <end position="55"/>
    </location>
</feature>
<evidence type="ECO:0000313" key="4">
    <source>
        <dbReference type="Proteomes" id="UP001360953"/>
    </source>
</evidence>
<feature type="region of interest" description="Disordered" evidence="1">
    <location>
        <begin position="439"/>
        <end position="465"/>
    </location>
</feature>
<dbReference type="EMBL" id="JBBPEH010000012">
    <property type="protein sequence ID" value="KAK7531661.1"/>
    <property type="molecule type" value="Genomic_DNA"/>
</dbReference>
<dbReference type="PANTHER" id="PTHR37577:SF1">
    <property type="entry name" value="INTEGRAL MEMBRANE PROTEIN"/>
    <property type="match status" value="1"/>
</dbReference>
<feature type="transmembrane region" description="Helical" evidence="2">
    <location>
        <begin position="141"/>
        <end position="163"/>
    </location>
</feature>
<gene>
    <name evidence="3" type="ORF">J3D65DRAFT_606729</name>
</gene>
<dbReference type="GeneID" id="92031363"/>
<feature type="transmembrane region" description="Helical" evidence="2">
    <location>
        <begin position="98"/>
        <end position="121"/>
    </location>
</feature>
<keyword evidence="2" id="KW-1133">Transmembrane helix</keyword>
<dbReference type="PANTHER" id="PTHR37577">
    <property type="entry name" value="INTEGRAL MEMBRANE PROTEIN"/>
    <property type="match status" value="1"/>
</dbReference>
<keyword evidence="2" id="KW-0812">Transmembrane</keyword>
<feature type="transmembrane region" description="Helical" evidence="2">
    <location>
        <begin position="344"/>
        <end position="362"/>
    </location>
</feature>
<evidence type="ECO:0000256" key="2">
    <source>
        <dbReference type="SAM" id="Phobius"/>
    </source>
</evidence>
<comment type="caution">
    <text evidence="3">The sequence shown here is derived from an EMBL/GenBank/DDBJ whole genome shotgun (WGS) entry which is preliminary data.</text>
</comment>
<name>A0ABR1LB37_9PEZI</name>
<feature type="transmembrane region" description="Helical" evidence="2">
    <location>
        <begin position="386"/>
        <end position="406"/>
    </location>
</feature>
<feature type="transmembrane region" description="Helical" evidence="2">
    <location>
        <begin position="237"/>
        <end position="259"/>
    </location>
</feature>
<protein>
    <submittedName>
        <fullName evidence="3">Uncharacterized protein</fullName>
    </submittedName>
</protein>
<sequence>MPIDKFILFAPDWFYPYDNGTHCRPDPDVAGIGVVASFTAAAVFTTLISICAALLDGYISPEKAMPPKILHDLSRPLLDRLIEDEERGKFWRKVLERLMLALADQQLLTGSAIIIAGYFRATKSTLVNTDLKFEYRIREPHFHLILYLSCLSSSSHLASIITLQQYFAAHRLARTIRVWLIYTFAVLLAISITYAQPFSMLHVGALESPINWGRPEDRCMMKNASSTCNDNSTFFAILRYLIVFIIFYFAIISPFWIAAHQISPSLTCRAEPGTPQARFRAFFKRHFAIQWKPARMLSPKAWLRRLSESLERCEGSGPWSRFVRATPRKVKSTRRKLTFGTPTLLFYSQLLLMSISLTYTLAQKVAEPSEDWLCGLNDLDANTWNFGQFLPLILLGQLVFAGVGGFTETLEEHPNLLDGNQSTQASSTDNMSLRTIHHEAESSHEDAVSNLTIPSPTPTSRVSVDAADSESRILLTRNATV</sequence>
<reference evidence="3 4" key="1">
    <citation type="submission" date="2024-04" db="EMBL/GenBank/DDBJ databases">
        <title>Phyllosticta paracitricarpa is synonymous to the EU quarantine fungus P. citricarpa based on phylogenomic analyses.</title>
        <authorList>
            <consortium name="Lawrence Berkeley National Laboratory"/>
            <person name="Van ingen-buijs V.A."/>
            <person name="Van westerhoven A.C."/>
            <person name="Haridas S."/>
            <person name="Skiadas P."/>
            <person name="Martin F."/>
            <person name="Groenewald J.Z."/>
            <person name="Crous P.W."/>
            <person name="Seidl M.F."/>
        </authorList>
    </citation>
    <scope>NUCLEOTIDE SEQUENCE [LARGE SCALE GENOMIC DNA]</scope>
    <source>
        <strain evidence="3 4">CPC 17464</strain>
    </source>
</reference>
<feature type="compositionally biased region" description="Polar residues" evidence="1">
    <location>
        <begin position="449"/>
        <end position="462"/>
    </location>
</feature>
<dbReference type="Proteomes" id="UP001360953">
    <property type="component" value="Unassembled WGS sequence"/>
</dbReference>
<evidence type="ECO:0000256" key="1">
    <source>
        <dbReference type="SAM" id="MobiDB-lite"/>
    </source>
</evidence>
<feature type="transmembrane region" description="Helical" evidence="2">
    <location>
        <begin position="175"/>
        <end position="195"/>
    </location>
</feature>
<dbReference type="InterPro" id="IPR053018">
    <property type="entry name" value="Elsinochrome_Biosynth-Asso"/>
</dbReference>